<organism evidence="1">
    <name type="scientific">uncultured Solirubrobacterales bacterium</name>
    <dbReference type="NCBI Taxonomy" id="768556"/>
    <lineage>
        <taxon>Bacteria</taxon>
        <taxon>Bacillati</taxon>
        <taxon>Actinomycetota</taxon>
        <taxon>Thermoleophilia</taxon>
        <taxon>Solirubrobacterales</taxon>
        <taxon>environmental samples</taxon>
    </lineage>
</organism>
<dbReference type="AlphaFoldDB" id="A0A6J4SC75"/>
<proteinExistence type="predicted"/>
<accession>A0A6J4SC75</accession>
<sequence>MADEERAKRVDVGFSGGQVLSLRMPDAAYRSLSDEVRSGSQGWHQVEAEDSDVSVNLGQVVYVRLDTEQQRVGF</sequence>
<dbReference type="EMBL" id="CADCVV010000047">
    <property type="protein sequence ID" value="CAA9488772.1"/>
    <property type="molecule type" value="Genomic_DNA"/>
</dbReference>
<reference evidence="1" key="1">
    <citation type="submission" date="2020-02" db="EMBL/GenBank/DDBJ databases">
        <authorList>
            <person name="Meier V. D."/>
        </authorList>
    </citation>
    <scope>NUCLEOTIDE SEQUENCE</scope>
    <source>
        <strain evidence="1">AVDCRST_MAG17</strain>
    </source>
</reference>
<protein>
    <submittedName>
        <fullName evidence="1">Uncharacterized protein</fullName>
    </submittedName>
</protein>
<gene>
    <name evidence="1" type="ORF">AVDCRST_MAG17-647</name>
</gene>
<name>A0A6J4SC75_9ACTN</name>
<evidence type="ECO:0000313" key="1">
    <source>
        <dbReference type="EMBL" id="CAA9488772.1"/>
    </source>
</evidence>